<dbReference type="SUPFAM" id="SSF53300">
    <property type="entry name" value="vWA-like"/>
    <property type="match status" value="1"/>
</dbReference>
<feature type="domain" description="VWFA" evidence="1">
    <location>
        <begin position="139"/>
        <end position="250"/>
    </location>
</feature>
<evidence type="ECO:0000313" key="2">
    <source>
        <dbReference type="EMBL" id="GAI33994.1"/>
    </source>
</evidence>
<sequence length="250" mass="27918">AQQVNERGREYLDAFVAQEQLVVWLNQQGHEIIAIYPVEGSLWEDHPLALLEIEGLTNDQRLAFEEFASYLESPEAQAEVLDSGYRPADLSLDLKSEHSPLKATNGVNPDEPRTTMQLPGAQVIDHVRNVWWLIKRKTNVYLVVDTSGSMEGRKLSNVREALTTFVNQIEGVDERVGLIEFWGDVDILVPLDRLGNNRDALLGAINGLEAGGDTALLDGVNRAYKELQLLNDWERINAIVVMTDGQENAS</sequence>
<dbReference type="PROSITE" id="PS50234">
    <property type="entry name" value="VWFA"/>
    <property type="match status" value="1"/>
</dbReference>
<dbReference type="EMBL" id="BARV01032413">
    <property type="protein sequence ID" value="GAI33994.1"/>
    <property type="molecule type" value="Genomic_DNA"/>
</dbReference>
<gene>
    <name evidence="2" type="ORF">S06H3_51115</name>
</gene>
<protein>
    <recommendedName>
        <fullName evidence="1">VWFA domain-containing protein</fullName>
    </recommendedName>
</protein>
<feature type="non-terminal residue" evidence="2">
    <location>
        <position position="1"/>
    </location>
</feature>
<dbReference type="AlphaFoldDB" id="X1PT08"/>
<dbReference type="InterPro" id="IPR036465">
    <property type="entry name" value="vWFA_dom_sf"/>
</dbReference>
<proteinExistence type="predicted"/>
<dbReference type="PANTHER" id="PTHR10579">
    <property type="entry name" value="CALCIUM-ACTIVATED CHLORIDE CHANNEL REGULATOR"/>
    <property type="match status" value="1"/>
</dbReference>
<dbReference type="InterPro" id="IPR002035">
    <property type="entry name" value="VWF_A"/>
</dbReference>
<reference evidence="2" key="1">
    <citation type="journal article" date="2014" name="Front. Microbiol.">
        <title>High frequency of phylogenetically diverse reductive dehalogenase-homologous genes in deep subseafloor sedimentary metagenomes.</title>
        <authorList>
            <person name="Kawai M."/>
            <person name="Futagami T."/>
            <person name="Toyoda A."/>
            <person name="Takaki Y."/>
            <person name="Nishi S."/>
            <person name="Hori S."/>
            <person name="Arai W."/>
            <person name="Tsubouchi T."/>
            <person name="Morono Y."/>
            <person name="Uchiyama I."/>
            <person name="Ito T."/>
            <person name="Fujiyama A."/>
            <person name="Inagaki F."/>
            <person name="Takami H."/>
        </authorList>
    </citation>
    <scope>NUCLEOTIDE SEQUENCE</scope>
    <source>
        <strain evidence="2">Expedition CK06-06</strain>
    </source>
</reference>
<accession>X1PT08</accession>
<dbReference type="PANTHER" id="PTHR10579:SF43">
    <property type="entry name" value="ZINC FINGER (C3HC4-TYPE RING FINGER) FAMILY PROTEIN"/>
    <property type="match status" value="1"/>
</dbReference>
<dbReference type="Pfam" id="PF13519">
    <property type="entry name" value="VWA_2"/>
    <property type="match status" value="1"/>
</dbReference>
<feature type="non-terminal residue" evidence="2">
    <location>
        <position position="250"/>
    </location>
</feature>
<dbReference type="Gene3D" id="3.40.50.410">
    <property type="entry name" value="von Willebrand factor, type A domain"/>
    <property type="match status" value="1"/>
</dbReference>
<comment type="caution">
    <text evidence="2">The sequence shown here is derived from an EMBL/GenBank/DDBJ whole genome shotgun (WGS) entry which is preliminary data.</text>
</comment>
<name>X1PT08_9ZZZZ</name>
<evidence type="ECO:0000259" key="1">
    <source>
        <dbReference type="PROSITE" id="PS50234"/>
    </source>
</evidence>
<organism evidence="2">
    <name type="scientific">marine sediment metagenome</name>
    <dbReference type="NCBI Taxonomy" id="412755"/>
    <lineage>
        <taxon>unclassified sequences</taxon>
        <taxon>metagenomes</taxon>
        <taxon>ecological metagenomes</taxon>
    </lineage>
</organism>
<dbReference type="InterPro" id="IPR051266">
    <property type="entry name" value="CLCR"/>
</dbReference>